<gene>
    <name evidence="1" type="ORF">PR048_003319</name>
</gene>
<accession>A0ABQ9IMN8</accession>
<keyword evidence="2" id="KW-1185">Reference proteome</keyword>
<protein>
    <submittedName>
        <fullName evidence="1">Uncharacterized protein</fullName>
    </submittedName>
</protein>
<evidence type="ECO:0000313" key="2">
    <source>
        <dbReference type="Proteomes" id="UP001159363"/>
    </source>
</evidence>
<organism evidence="1 2">
    <name type="scientific">Dryococelus australis</name>
    <dbReference type="NCBI Taxonomy" id="614101"/>
    <lineage>
        <taxon>Eukaryota</taxon>
        <taxon>Metazoa</taxon>
        <taxon>Ecdysozoa</taxon>
        <taxon>Arthropoda</taxon>
        <taxon>Hexapoda</taxon>
        <taxon>Insecta</taxon>
        <taxon>Pterygota</taxon>
        <taxon>Neoptera</taxon>
        <taxon>Polyneoptera</taxon>
        <taxon>Phasmatodea</taxon>
        <taxon>Verophasmatodea</taxon>
        <taxon>Anareolatae</taxon>
        <taxon>Phasmatidae</taxon>
        <taxon>Eurycanthinae</taxon>
        <taxon>Dryococelus</taxon>
    </lineage>
</organism>
<dbReference type="EMBL" id="JARBHB010000001">
    <property type="protein sequence ID" value="KAJ8897961.1"/>
    <property type="molecule type" value="Genomic_DNA"/>
</dbReference>
<proteinExistence type="predicted"/>
<comment type="caution">
    <text evidence="1">The sequence shown here is derived from an EMBL/GenBank/DDBJ whole genome shotgun (WGS) entry which is preliminary data.</text>
</comment>
<reference evidence="1 2" key="1">
    <citation type="submission" date="2023-02" db="EMBL/GenBank/DDBJ databases">
        <title>LHISI_Scaffold_Assembly.</title>
        <authorList>
            <person name="Stuart O.P."/>
            <person name="Cleave R."/>
            <person name="Magrath M.J.L."/>
            <person name="Mikheyev A.S."/>
        </authorList>
    </citation>
    <scope>NUCLEOTIDE SEQUENCE [LARGE SCALE GENOMIC DNA]</scope>
    <source>
        <strain evidence="1">Daus_M_001</strain>
        <tissue evidence="1">Leg muscle</tissue>
    </source>
</reference>
<evidence type="ECO:0000313" key="1">
    <source>
        <dbReference type="EMBL" id="KAJ8897961.1"/>
    </source>
</evidence>
<sequence>MLLEPSIAEKVVFAICTLYNFLISRRGQRYIRAGSVDTELTDQVNGARREIPNRRGIHCSKLVEDKVDRVTEKNSRYISCNDREKSVGCTEERKYLLFNSY</sequence>
<name>A0ABQ9IMN8_9NEOP</name>
<dbReference type="Proteomes" id="UP001159363">
    <property type="component" value="Chromosome 1"/>
</dbReference>